<dbReference type="InterPro" id="IPR002155">
    <property type="entry name" value="Thiolase"/>
</dbReference>
<dbReference type="Proteomes" id="UP000219331">
    <property type="component" value="Unassembled WGS sequence"/>
</dbReference>
<dbReference type="OrthoDB" id="7838428at2"/>
<dbReference type="PANTHER" id="PTHR18919:SF107">
    <property type="entry name" value="ACETYL-COA ACETYLTRANSFERASE, CYTOSOLIC"/>
    <property type="match status" value="1"/>
</dbReference>
<evidence type="ECO:0000256" key="3">
    <source>
        <dbReference type="ARBA" id="ARBA00023315"/>
    </source>
</evidence>
<dbReference type="EMBL" id="OBML01000011">
    <property type="protein sequence ID" value="SOC22062.1"/>
    <property type="molecule type" value="Genomic_DNA"/>
</dbReference>
<evidence type="ECO:0000256" key="5">
    <source>
        <dbReference type="SAM" id="SignalP"/>
    </source>
</evidence>
<accession>A0A285TJ55</accession>
<dbReference type="InterPro" id="IPR020616">
    <property type="entry name" value="Thiolase_N"/>
</dbReference>
<dbReference type="SUPFAM" id="SSF53901">
    <property type="entry name" value="Thiolase-like"/>
    <property type="match status" value="2"/>
</dbReference>
<keyword evidence="2 4" id="KW-0808">Transferase</keyword>
<evidence type="ECO:0000256" key="4">
    <source>
        <dbReference type="RuleBase" id="RU003557"/>
    </source>
</evidence>
<reference evidence="8 9" key="1">
    <citation type="submission" date="2017-08" db="EMBL/GenBank/DDBJ databases">
        <authorList>
            <person name="de Groot N.N."/>
        </authorList>
    </citation>
    <scope>NUCLEOTIDE SEQUENCE [LARGE SCALE GENOMIC DNA]</scope>
    <source>
        <strain evidence="8 9">USBA 352</strain>
    </source>
</reference>
<protein>
    <submittedName>
        <fullName evidence="8">Acetyl-CoA C-acetyltransferase</fullName>
    </submittedName>
</protein>
<gene>
    <name evidence="8" type="ORF">SAMN05421512_111218</name>
</gene>
<dbReference type="Pfam" id="PF00108">
    <property type="entry name" value="Thiolase_N"/>
    <property type="match status" value="1"/>
</dbReference>
<proteinExistence type="inferred from homology"/>
<dbReference type="InterPro" id="IPR016039">
    <property type="entry name" value="Thiolase-like"/>
</dbReference>
<name>A0A285TJ55_9HYPH</name>
<feature type="domain" description="Thiolase N-terminal" evidence="6">
    <location>
        <begin position="5"/>
        <end position="244"/>
    </location>
</feature>
<dbReference type="NCBIfam" id="TIGR01930">
    <property type="entry name" value="AcCoA-C-Actrans"/>
    <property type="match status" value="1"/>
</dbReference>
<evidence type="ECO:0000256" key="1">
    <source>
        <dbReference type="ARBA" id="ARBA00010982"/>
    </source>
</evidence>
<dbReference type="Pfam" id="PF02803">
    <property type="entry name" value="Thiolase_C"/>
    <property type="match status" value="1"/>
</dbReference>
<dbReference type="PROSITE" id="PS00737">
    <property type="entry name" value="THIOLASE_2"/>
    <property type="match status" value="1"/>
</dbReference>
<dbReference type="InterPro" id="IPR020617">
    <property type="entry name" value="Thiolase_C"/>
</dbReference>
<comment type="similarity">
    <text evidence="1 4">Belongs to the thiolase-like superfamily. Thiolase family.</text>
</comment>
<evidence type="ECO:0000313" key="8">
    <source>
        <dbReference type="EMBL" id="SOC22062.1"/>
    </source>
</evidence>
<sequence>MPAFLIAAKRSAVAPMGGAFAALEVDALAAPVMRACLSAGGVDIVDEVMAGNALYGGGNPARRAALLAGLPELVPAVTLDRQCCSGLDAIILAARMVEAGAADCVLAGGVESYSRAPLRMRRPATKDEAPVAYDRPPFTPWPDQDPDMPEAAAHLAALRAVHEDAQAAFAVESHARARAAAAVGRFAGEIVDVAGFSQDSYARRLTLETCRRSRPLAGQTGQRVLAATAAVSADAAAFALVVSQDWLDRNPSVPACRIVAGGAAGGDPCLPGLAPVEASRRVLSAAGIEGQRLAASEVMEAYAVQAMACIEDLRLDPATVNRGGGALARGHPIGASGAILAVRLFHELQREGAGSFGLAAIASAGGLGSALLLQRV</sequence>
<feature type="signal peptide" evidence="5">
    <location>
        <begin position="1"/>
        <end position="21"/>
    </location>
</feature>
<evidence type="ECO:0000256" key="2">
    <source>
        <dbReference type="ARBA" id="ARBA00022679"/>
    </source>
</evidence>
<dbReference type="AlphaFoldDB" id="A0A285TJ55"/>
<dbReference type="Gene3D" id="3.40.47.10">
    <property type="match status" value="2"/>
</dbReference>
<organism evidence="8 9">
    <name type="scientific">Stappia indica</name>
    <dbReference type="NCBI Taxonomy" id="538381"/>
    <lineage>
        <taxon>Bacteria</taxon>
        <taxon>Pseudomonadati</taxon>
        <taxon>Pseudomonadota</taxon>
        <taxon>Alphaproteobacteria</taxon>
        <taxon>Hyphomicrobiales</taxon>
        <taxon>Stappiaceae</taxon>
        <taxon>Stappia</taxon>
    </lineage>
</organism>
<keyword evidence="9" id="KW-1185">Reference proteome</keyword>
<keyword evidence="3 4" id="KW-0012">Acyltransferase</keyword>
<feature type="domain" description="Thiolase C-terminal" evidence="7">
    <location>
        <begin position="255"/>
        <end position="375"/>
    </location>
</feature>
<evidence type="ECO:0000259" key="6">
    <source>
        <dbReference type="Pfam" id="PF00108"/>
    </source>
</evidence>
<dbReference type="InterPro" id="IPR020613">
    <property type="entry name" value="Thiolase_CS"/>
</dbReference>
<dbReference type="RefSeq" id="WP_097176058.1">
    <property type="nucleotide sequence ID" value="NZ_OBML01000011.1"/>
</dbReference>
<feature type="chain" id="PRO_5012380041" evidence="5">
    <location>
        <begin position="22"/>
        <end position="376"/>
    </location>
</feature>
<dbReference type="CDD" id="cd00751">
    <property type="entry name" value="thiolase"/>
    <property type="match status" value="1"/>
</dbReference>
<evidence type="ECO:0000313" key="9">
    <source>
        <dbReference type="Proteomes" id="UP000219331"/>
    </source>
</evidence>
<dbReference type="STRING" id="538381.GCA_001696535_01631"/>
<dbReference type="PIRSF" id="PIRSF000429">
    <property type="entry name" value="Ac-CoA_Ac_transf"/>
    <property type="match status" value="1"/>
</dbReference>
<keyword evidence="5" id="KW-0732">Signal</keyword>
<dbReference type="PANTHER" id="PTHR18919">
    <property type="entry name" value="ACETYL-COA C-ACYLTRANSFERASE"/>
    <property type="match status" value="1"/>
</dbReference>
<evidence type="ECO:0000259" key="7">
    <source>
        <dbReference type="Pfam" id="PF02803"/>
    </source>
</evidence>
<dbReference type="GO" id="GO:0003988">
    <property type="term" value="F:acetyl-CoA C-acyltransferase activity"/>
    <property type="evidence" value="ECO:0007669"/>
    <property type="project" value="UniProtKB-ARBA"/>
</dbReference>